<sequence length="224" mass="24855">MGNYNHVTIEDILKNEEINAYITNGNENLGVIGFTEHGFAHAKRSSNYASYILRTLHYDDRTCELAAIAGYMHDIGNVVNRVDHAQSGALMAFQILNRLGMPPAEIALVVAAIGNHDEGTAAAVNPIAAALILSDKGDVRRTRVRDKETVSADIHDRVNYAVERATTEVDAEQKTATLNITIDTQICPVMEYFEIFMTRMVLCRQAAMFLGLQFELIINDTRLL</sequence>
<dbReference type="Pfam" id="PF01966">
    <property type="entry name" value="HD"/>
    <property type="match status" value="1"/>
</dbReference>
<protein>
    <submittedName>
        <fullName evidence="2">HD domain-containing protein</fullName>
    </submittedName>
</protein>
<dbReference type="SMART" id="SM00471">
    <property type="entry name" value="HDc"/>
    <property type="match status" value="1"/>
</dbReference>
<dbReference type="InterPro" id="IPR003607">
    <property type="entry name" value="HD/PDEase_dom"/>
</dbReference>
<dbReference type="Proteomes" id="UP000719942">
    <property type="component" value="Unassembled WGS sequence"/>
</dbReference>
<dbReference type="InterPro" id="IPR006674">
    <property type="entry name" value="HD_domain"/>
</dbReference>
<evidence type="ECO:0000259" key="1">
    <source>
        <dbReference type="PROSITE" id="PS51831"/>
    </source>
</evidence>
<evidence type="ECO:0000313" key="3">
    <source>
        <dbReference type="Proteomes" id="UP000719942"/>
    </source>
</evidence>
<accession>A0ABS7DL27</accession>
<dbReference type="PROSITE" id="PS51831">
    <property type="entry name" value="HD"/>
    <property type="match status" value="1"/>
</dbReference>
<dbReference type="SUPFAM" id="SSF109604">
    <property type="entry name" value="HD-domain/PDEase-like"/>
    <property type="match status" value="1"/>
</dbReference>
<evidence type="ECO:0000313" key="2">
    <source>
        <dbReference type="EMBL" id="MBW7571802.1"/>
    </source>
</evidence>
<name>A0ABS7DL27_9FIRM</name>
<proteinExistence type="predicted"/>
<feature type="domain" description="HD" evidence="1">
    <location>
        <begin position="38"/>
        <end position="140"/>
    </location>
</feature>
<dbReference type="Gene3D" id="1.10.3210.10">
    <property type="entry name" value="Hypothetical protein af1432"/>
    <property type="match status" value="1"/>
</dbReference>
<gene>
    <name evidence="2" type="ORF">J5W02_03155</name>
</gene>
<comment type="caution">
    <text evidence="2">The sequence shown here is derived from an EMBL/GenBank/DDBJ whole genome shotgun (WGS) entry which is preliminary data.</text>
</comment>
<dbReference type="EMBL" id="JAGFNZ010000001">
    <property type="protein sequence ID" value="MBW7571802.1"/>
    <property type="molecule type" value="Genomic_DNA"/>
</dbReference>
<dbReference type="CDD" id="cd00077">
    <property type="entry name" value="HDc"/>
    <property type="match status" value="1"/>
</dbReference>
<keyword evidence="3" id="KW-1185">Reference proteome</keyword>
<organism evidence="2 3">
    <name type="scientific">Caproiciproducens faecalis</name>
    <dbReference type="NCBI Taxonomy" id="2820301"/>
    <lineage>
        <taxon>Bacteria</taxon>
        <taxon>Bacillati</taxon>
        <taxon>Bacillota</taxon>
        <taxon>Clostridia</taxon>
        <taxon>Eubacteriales</taxon>
        <taxon>Acutalibacteraceae</taxon>
        <taxon>Caproiciproducens</taxon>
    </lineage>
</organism>
<dbReference type="RefSeq" id="WP_219964189.1">
    <property type="nucleotide sequence ID" value="NZ_JAGFNZ010000001.1"/>
</dbReference>
<reference evidence="2 3" key="1">
    <citation type="submission" date="2021-03" db="EMBL/GenBank/DDBJ databases">
        <title>Caproiciproducens sp. nov. isolated from feces of cow.</title>
        <authorList>
            <person name="Choi J.-Y."/>
        </authorList>
    </citation>
    <scope>NUCLEOTIDE SEQUENCE [LARGE SCALE GENOMIC DNA]</scope>
    <source>
        <strain evidence="2 3">AGMB10547</strain>
    </source>
</reference>